<dbReference type="EMBL" id="BAABHF010000024">
    <property type="protein sequence ID" value="GAA4498622.1"/>
    <property type="molecule type" value="Genomic_DNA"/>
</dbReference>
<protein>
    <submittedName>
        <fullName evidence="3">Uncharacterized protein</fullName>
    </submittedName>
</protein>
<evidence type="ECO:0000313" key="3">
    <source>
        <dbReference type="EMBL" id="GAA4498622.1"/>
    </source>
</evidence>
<evidence type="ECO:0000256" key="1">
    <source>
        <dbReference type="SAM" id="MobiDB-lite"/>
    </source>
</evidence>
<dbReference type="Proteomes" id="UP001500503">
    <property type="component" value="Unassembled WGS sequence"/>
</dbReference>
<keyword evidence="2" id="KW-0472">Membrane</keyword>
<name>A0ABP8Q8M0_9ACTN</name>
<evidence type="ECO:0000256" key="2">
    <source>
        <dbReference type="SAM" id="Phobius"/>
    </source>
</evidence>
<evidence type="ECO:0000313" key="4">
    <source>
        <dbReference type="Proteomes" id="UP001500503"/>
    </source>
</evidence>
<sequence>MGEDAERPQASVPAPRVPGPADAVADMRTTARWTIAAAAGVGALLLGGAPLTAIGKISGAGEAVLAFAGLVVALGGVGWAIWQTGEALMPRIATLDDLDDPALADLRATIARDPSAFYGPFGTSGADLRKAVAFHGTVAANLAVTAAAETDPVRVRLLDQALADARANTEAVRRLQDRLLEFVLAWKVRAAVRRARLHTLAAAAVIALGAVLFLGATHDADADRPAHPAPSPSVAR</sequence>
<feature type="transmembrane region" description="Helical" evidence="2">
    <location>
        <begin position="197"/>
        <end position="216"/>
    </location>
</feature>
<feature type="transmembrane region" description="Helical" evidence="2">
    <location>
        <begin position="63"/>
        <end position="82"/>
    </location>
</feature>
<comment type="caution">
    <text evidence="3">The sequence shown here is derived from an EMBL/GenBank/DDBJ whole genome shotgun (WGS) entry which is preliminary data.</text>
</comment>
<proteinExistence type="predicted"/>
<keyword evidence="4" id="KW-1185">Reference proteome</keyword>
<feature type="region of interest" description="Disordered" evidence="1">
    <location>
        <begin position="1"/>
        <end position="21"/>
    </location>
</feature>
<feature type="transmembrane region" description="Helical" evidence="2">
    <location>
        <begin position="35"/>
        <end position="57"/>
    </location>
</feature>
<keyword evidence="2" id="KW-0812">Transmembrane</keyword>
<reference evidence="4" key="1">
    <citation type="journal article" date="2019" name="Int. J. Syst. Evol. Microbiol.">
        <title>The Global Catalogue of Microorganisms (GCM) 10K type strain sequencing project: providing services to taxonomists for standard genome sequencing and annotation.</title>
        <authorList>
            <consortium name="The Broad Institute Genomics Platform"/>
            <consortium name="The Broad Institute Genome Sequencing Center for Infectious Disease"/>
            <person name="Wu L."/>
            <person name="Ma J."/>
        </authorList>
    </citation>
    <scope>NUCLEOTIDE SEQUENCE [LARGE SCALE GENOMIC DNA]</scope>
    <source>
        <strain evidence="4">JCM 17933</strain>
    </source>
</reference>
<gene>
    <name evidence="3" type="ORF">GCM10023191_044160</name>
</gene>
<accession>A0ABP8Q8M0</accession>
<organism evidence="3 4">
    <name type="scientific">Actinoallomurus oryzae</name>
    <dbReference type="NCBI Taxonomy" id="502180"/>
    <lineage>
        <taxon>Bacteria</taxon>
        <taxon>Bacillati</taxon>
        <taxon>Actinomycetota</taxon>
        <taxon>Actinomycetes</taxon>
        <taxon>Streptosporangiales</taxon>
        <taxon>Thermomonosporaceae</taxon>
        <taxon>Actinoallomurus</taxon>
    </lineage>
</organism>
<dbReference type="RefSeq" id="WP_345466658.1">
    <property type="nucleotide sequence ID" value="NZ_BAABHF010000024.1"/>
</dbReference>
<keyword evidence="2" id="KW-1133">Transmembrane helix</keyword>